<dbReference type="AlphaFoldDB" id="A0A1L6MYQ1"/>
<dbReference type="InterPro" id="IPR018253">
    <property type="entry name" value="DnaJ_domain_CS"/>
</dbReference>
<dbReference type="EMBL" id="CP016908">
    <property type="protein sequence ID" value="APS00684.1"/>
    <property type="molecule type" value="Genomic_DNA"/>
</dbReference>
<protein>
    <recommendedName>
        <fullName evidence="8">Chaperone protein DnaJ</fullName>
    </recommendedName>
</protein>
<organism evidence="12 13">
    <name type="scientific">Pajaroellobacter abortibovis</name>
    <dbReference type="NCBI Taxonomy" id="1882918"/>
    <lineage>
        <taxon>Bacteria</taxon>
        <taxon>Pseudomonadati</taxon>
        <taxon>Myxococcota</taxon>
        <taxon>Polyangia</taxon>
        <taxon>Polyangiales</taxon>
        <taxon>Polyangiaceae</taxon>
    </lineage>
</organism>
<evidence type="ECO:0000256" key="2">
    <source>
        <dbReference type="ARBA" id="ARBA00022723"/>
    </source>
</evidence>
<dbReference type="GO" id="GO:0031072">
    <property type="term" value="F:heat shock protein binding"/>
    <property type="evidence" value="ECO:0007669"/>
    <property type="project" value="InterPro"/>
</dbReference>
<dbReference type="PROSITE" id="PS51188">
    <property type="entry name" value="ZF_CR"/>
    <property type="match status" value="1"/>
</dbReference>
<dbReference type="Pfam" id="PF01556">
    <property type="entry name" value="DnaJ_C"/>
    <property type="match status" value="1"/>
</dbReference>
<dbReference type="Pfam" id="PF00226">
    <property type="entry name" value="DnaJ"/>
    <property type="match status" value="1"/>
</dbReference>
<dbReference type="InterPro" id="IPR001623">
    <property type="entry name" value="DnaJ_domain"/>
</dbReference>
<comment type="cofactor">
    <cofactor evidence="8">
        <name>Zn(2+)</name>
        <dbReference type="ChEBI" id="CHEBI:29105"/>
    </cofactor>
    <text evidence="8">Binds 2 Zn(2+) ions per monomer.</text>
</comment>
<evidence type="ECO:0000259" key="11">
    <source>
        <dbReference type="PROSITE" id="PS51188"/>
    </source>
</evidence>
<dbReference type="Proteomes" id="UP000185544">
    <property type="component" value="Chromosome"/>
</dbReference>
<dbReference type="PANTHER" id="PTHR43096:SF52">
    <property type="entry name" value="DNAJ HOMOLOG 1, MITOCHONDRIAL-RELATED"/>
    <property type="match status" value="1"/>
</dbReference>
<feature type="binding site" evidence="8">
    <location>
        <position position="196"/>
    </location>
    <ligand>
        <name>Zn(2+)</name>
        <dbReference type="ChEBI" id="CHEBI:29105"/>
        <label>1</label>
    </ligand>
</feature>
<dbReference type="PANTHER" id="PTHR43096">
    <property type="entry name" value="DNAJ HOMOLOG 1, MITOCHONDRIAL-RELATED"/>
    <property type="match status" value="1"/>
</dbReference>
<comment type="function">
    <text evidence="8">Participates actively in the response to hyperosmotic and heat shock by preventing the aggregation of stress-denatured proteins and by disaggregating proteins, also in an autonomous, DnaK-independent fashion. Unfolded proteins bind initially to DnaJ; upon interaction with the DnaJ-bound protein, DnaK hydrolyzes its bound ATP, resulting in the formation of a stable complex. GrpE releases ADP from DnaK; ATP binding to DnaK triggers the release of the substrate protein, thus completing the reaction cycle. Several rounds of ATP-dependent interactions between DnaJ, DnaK and GrpE are required for fully efficient folding. Also involved, together with DnaK and GrpE, in the DNA replication of plasmids through activation of initiation proteins.</text>
</comment>
<dbReference type="GO" id="GO:0005524">
    <property type="term" value="F:ATP binding"/>
    <property type="evidence" value="ECO:0007669"/>
    <property type="project" value="InterPro"/>
</dbReference>
<dbReference type="STRING" id="1882918.BCY86_08345"/>
<dbReference type="SMART" id="SM00271">
    <property type="entry name" value="DnaJ"/>
    <property type="match status" value="1"/>
</dbReference>
<evidence type="ECO:0000256" key="6">
    <source>
        <dbReference type="ARBA" id="ARBA00023016"/>
    </source>
</evidence>
<dbReference type="CDD" id="cd10719">
    <property type="entry name" value="DnaJ_zf"/>
    <property type="match status" value="1"/>
</dbReference>
<dbReference type="SUPFAM" id="SSF57938">
    <property type="entry name" value="DnaJ/Hsp40 cysteine-rich domain"/>
    <property type="match status" value="1"/>
</dbReference>
<keyword evidence="3 8" id="KW-0677">Repeat</keyword>
<dbReference type="GO" id="GO:0005737">
    <property type="term" value="C:cytoplasm"/>
    <property type="evidence" value="ECO:0007669"/>
    <property type="project" value="UniProtKB-SubCell"/>
</dbReference>
<comment type="subunit">
    <text evidence="8">Homodimer.</text>
</comment>
<dbReference type="PROSITE" id="PS00636">
    <property type="entry name" value="DNAJ_1"/>
    <property type="match status" value="1"/>
</dbReference>
<dbReference type="CDD" id="cd06257">
    <property type="entry name" value="DnaJ"/>
    <property type="match status" value="1"/>
</dbReference>
<dbReference type="SUPFAM" id="SSF49493">
    <property type="entry name" value="HSP40/DnaJ peptide-binding domain"/>
    <property type="match status" value="2"/>
</dbReference>
<dbReference type="InterPro" id="IPR002939">
    <property type="entry name" value="DnaJ_C"/>
</dbReference>
<comment type="similarity">
    <text evidence="8">Belongs to the DnaJ family.</text>
</comment>
<evidence type="ECO:0000313" key="12">
    <source>
        <dbReference type="EMBL" id="APS00684.1"/>
    </source>
</evidence>
<dbReference type="KEGG" id="pabo:BCY86_08345"/>
<accession>A0A1L6MYQ1</accession>
<dbReference type="PROSITE" id="PS50076">
    <property type="entry name" value="DNAJ_2"/>
    <property type="match status" value="1"/>
</dbReference>
<dbReference type="GO" id="GO:0051082">
    <property type="term" value="F:unfolded protein binding"/>
    <property type="evidence" value="ECO:0007669"/>
    <property type="project" value="UniProtKB-UniRule"/>
</dbReference>
<dbReference type="CDD" id="cd10747">
    <property type="entry name" value="DnaJ_C"/>
    <property type="match status" value="1"/>
</dbReference>
<keyword evidence="13" id="KW-1185">Reference proteome</keyword>
<dbReference type="OrthoDB" id="9779889at2"/>
<dbReference type="HAMAP" id="MF_01152">
    <property type="entry name" value="DnaJ"/>
    <property type="match status" value="1"/>
</dbReference>
<dbReference type="PRINTS" id="PR00625">
    <property type="entry name" value="JDOMAIN"/>
</dbReference>
<evidence type="ECO:0000259" key="10">
    <source>
        <dbReference type="PROSITE" id="PS50076"/>
    </source>
</evidence>
<evidence type="ECO:0000313" key="13">
    <source>
        <dbReference type="Proteomes" id="UP000185544"/>
    </source>
</evidence>
<proteinExistence type="inferred from homology"/>
<comment type="domain">
    <text evidence="8">The J domain is necessary and sufficient to stimulate DnaK ATPase activity. Zinc center 1 plays an important role in the autonomous, DnaK-independent chaperone activity of DnaJ. Zinc center 2 is essential for interaction with DnaK and for DnaJ activity.</text>
</comment>
<keyword evidence="5 8" id="KW-0862">Zinc</keyword>
<evidence type="ECO:0000256" key="1">
    <source>
        <dbReference type="ARBA" id="ARBA00022705"/>
    </source>
</evidence>
<feature type="binding site" evidence="8">
    <location>
        <position position="181"/>
    </location>
    <ligand>
        <name>Zn(2+)</name>
        <dbReference type="ChEBI" id="CHEBI:29105"/>
        <label>2</label>
    </ligand>
</feature>
<evidence type="ECO:0000256" key="7">
    <source>
        <dbReference type="ARBA" id="ARBA00023186"/>
    </source>
</evidence>
<feature type="binding site" evidence="8">
    <location>
        <position position="199"/>
    </location>
    <ligand>
        <name>Zn(2+)</name>
        <dbReference type="ChEBI" id="CHEBI:29105"/>
        <label>1</label>
    </ligand>
</feature>
<keyword evidence="2 8" id="KW-0479">Metal-binding</keyword>
<dbReference type="FunFam" id="2.60.260.20:FF:000005">
    <property type="entry name" value="Chaperone protein dnaJ 1, mitochondrial"/>
    <property type="match status" value="1"/>
</dbReference>
<evidence type="ECO:0000256" key="8">
    <source>
        <dbReference type="HAMAP-Rule" id="MF_01152"/>
    </source>
</evidence>
<dbReference type="InterPro" id="IPR001305">
    <property type="entry name" value="HSP_DnaJ_Cys-rich_dom"/>
</dbReference>
<comment type="caution">
    <text evidence="8">Lacks conserved residue(s) required for the propagation of feature annotation.</text>
</comment>
<feature type="binding site" evidence="8">
    <location>
        <position position="159"/>
    </location>
    <ligand>
        <name>Zn(2+)</name>
        <dbReference type="ChEBI" id="CHEBI:29105"/>
        <label>2</label>
    </ligand>
</feature>
<dbReference type="Gene3D" id="2.60.260.20">
    <property type="entry name" value="Urease metallochaperone UreE, N-terminal domain"/>
    <property type="match status" value="2"/>
</dbReference>
<dbReference type="InterPro" id="IPR036410">
    <property type="entry name" value="HSP_DnaJ_Cys-rich_dom_sf"/>
</dbReference>
<reference evidence="12 13" key="1">
    <citation type="submission" date="2016-08" db="EMBL/GenBank/DDBJ databases">
        <title>Identification and validation of antigenic proteins from Pajaroellobacter abortibovis using de-novo genome sequence assembly and reverse vaccinology.</title>
        <authorList>
            <person name="Welly B.T."/>
            <person name="Miller M.R."/>
            <person name="Stott J.L."/>
            <person name="Blanchard M.T."/>
            <person name="Islas-Trejo A.D."/>
            <person name="O'Rourke S.M."/>
            <person name="Young A.E."/>
            <person name="Medrano J.F."/>
            <person name="Van Eenennaam A.L."/>
        </authorList>
    </citation>
    <scope>NUCLEOTIDE SEQUENCE [LARGE SCALE GENOMIC DNA]</scope>
    <source>
        <strain evidence="12 13">BTF92-0548A/99-0131</strain>
    </source>
</reference>
<feature type="binding site" evidence="8">
    <location>
        <position position="162"/>
    </location>
    <ligand>
        <name>Zn(2+)</name>
        <dbReference type="ChEBI" id="CHEBI:29105"/>
        <label>2</label>
    </ligand>
</feature>
<keyword evidence="7 8" id="KW-0143">Chaperone</keyword>
<name>A0A1L6MYQ1_9BACT</name>
<sequence>MPEGQPNYYETLEVDRSANAEEIKTAFRKLAVKYHPDRNQDDPEAGNKFKAINEAYQVLSDPKQRARYDQMGSTWDRSPFEEQNPFSDFTSVSPEGIFDELFNFFGGHSRPSGNLQTQIEISLEEAAFGCEKKVSYERRVICPACRENRQHTRGRTAVCPTCQGNGQLLSSSFFVFTGRICPSCQGSGRVIPAVHCNQCNSTGLITITNTLTVTLPPGIEDGTANTVTRAGDRTHPDHPPGNLELRIAIRPHPIFQRMGHDIECKATIGFPQAALGTEIEVPTLEGARKLRIPAGTQPNTVLRIKGKGLPHHNQSQRGDQLVTIHIQVPISLTSYQQELLEKLALSLDGKEAIGHLSLFQRVRRFFSNLLGRLKLFK</sequence>
<comment type="subcellular location">
    <subcellularLocation>
        <location evidence="8">Cytoplasm</location>
    </subcellularLocation>
</comment>
<dbReference type="GO" id="GO:0006260">
    <property type="term" value="P:DNA replication"/>
    <property type="evidence" value="ECO:0007669"/>
    <property type="project" value="UniProtKB-KW"/>
</dbReference>
<evidence type="ECO:0000256" key="9">
    <source>
        <dbReference type="PROSITE-ProRule" id="PRU00546"/>
    </source>
</evidence>
<feature type="binding site" evidence="8">
    <location>
        <position position="145"/>
    </location>
    <ligand>
        <name>Zn(2+)</name>
        <dbReference type="ChEBI" id="CHEBI:29105"/>
        <label>1</label>
    </ligand>
</feature>
<feature type="binding site" evidence="8">
    <location>
        <position position="184"/>
    </location>
    <ligand>
        <name>Zn(2+)</name>
        <dbReference type="ChEBI" id="CHEBI:29105"/>
        <label>2</label>
    </ligand>
</feature>
<keyword evidence="6 8" id="KW-0346">Stress response</keyword>
<evidence type="ECO:0000256" key="3">
    <source>
        <dbReference type="ARBA" id="ARBA00022737"/>
    </source>
</evidence>
<keyword evidence="8" id="KW-0963">Cytoplasm</keyword>
<keyword evidence="1 8" id="KW-0235">DNA replication</keyword>
<dbReference type="InterPro" id="IPR036869">
    <property type="entry name" value="J_dom_sf"/>
</dbReference>
<feature type="zinc finger region" description="CR-type" evidence="9">
    <location>
        <begin position="129"/>
        <end position="208"/>
    </location>
</feature>
<evidence type="ECO:0000256" key="5">
    <source>
        <dbReference type="ARBA" id="ARBA00022833"/>
    </source>
</evidence>
<evidence type="ECO:0000256" key="4">
    <source>
        <dbReference type="ARBA" id="ARBA00022771"/>
    </source>
</evidence>
<feature type="domain" description="CR-type" evidence="11">
    <location>
        <begin position="129"/>
        <end position="208"/>
    </location>
</feature>
<dbReference type="Gene3D" id="1.10.287.110">
    <property type="entry name" value="DnaJ domain"/>
    <property type="match status" value="1"/>
</dbReference>
<dbReference type="Gene3D" id="2.10.230.10">
    <property type="entry name" value="Heat shock protein DnaJ, cysteine-rich domain"/>
    <property type="match status" value="1"/>
</dbReference>
<dbReference type="InterPro" id="IPR012724">
    <property type="entry name" value="DnaJ"/>
</dbReference>
<feature type="domain" description="J" evidence="10">
    <location>
        <begin position="7"/>
        <end position="72"/>
    </location>
</feature>
<dbReference type="GO" id="GO:0009408">
    <property type="term" value="P:response to heat"/>
    <property type="evidence" value="ECO:0007669"/>
    <property type="project" value="InterPro"/>
</dbReference>
<dbReference type="GO" id="GO:0008270">
    <property type="term" value="F:zinc ion binding"/>
    <property type="evidence" value="ECO:0007669"/>
    <property type="project" value="UniProtKB-UniRule"/>
</dbReference>
<gene>
    <name evidence="8" type="primary">dnaJ</name>
    <name evidence="12" type="ORF">BCY86_08345</name>
</gene>
<keyword evidence="4 8" id="KW-0863">Zinc-finger</keyword>
<dbReference type="SUPFAM" id="SSF46565">
    <property type="entry name" value="Chaperone J-domain"/>
    <property type="match status" value="1"/>
</dbReference>
<dbReference type="GO" id="GO:0042026">
    <property type="term" value="P:protein refolding"/>
    <property type="evidence" value="ECO:0007669"/>
    <property type="project" value="TreeGrafter"/>
</dbReference>
<feature type="binding site" evidence="8">
    <location>
        <position position="142"/>
    </location>
    <ligand>
        <name>Zn(2+)</name>
        <dbReference type="ChEBI" id="CHEBI:29105"/>
        <label>1</label>
    </ligand>
</feature>
<dbReference type="InterPro" id="IPR008971">
    <property type="entry name" value="HSP40/DnaJ_pept-bd"/>
</dbReference>